<dbReference type="SUPFAM" id="SSF101874">
    <property type="entry name" value="YceI-like"/>
    <property type="match status" value="1"/>
</dbReference>
<keyword evidence="3" id="KW-1185">Reference proteome</keyword>
<dbReference type="Proteomes" id="UP001163821">
    <property type="component" value="Unassembled WGS sequence"/>
</dbReference>
<organism evidence="2 3">
    <name type="scientific">Gaoshiqia sediminis</name>
    <dbReference type="NCBI Taxonomy" id="2986998"/>
    <lineage>
        <taxon>Bacteria</taxon>
        <taxon>Pseudomonadati</taxon>
        <taxon>Bacteroidota</taxon>
        <taxon>Bacteroidia</taxon>
        <taxon>Marinilabiliales</taxon>
        <taxon>Prolixibacteraceae</taxon>
        <taxon>Gaoshiqia</taxon>
    </lineage>
</organism>
<dbReference type="RefSeq" id="WP_282589908.1">
    <property type="nucleotide sequence ID" value="NZ_JAPAAF010000001.1"/>
</dbReference>
<reference evidence="2" key="1">
    <citation type="submission" date="2022-10" db="EMBL/GenBank/DDBJ databases">
        <title>Gaoshiqiia sediminis gen. nov., sp. nov., isolated from coastal sediment.</title>
        <authorList>
            <person name="Yu W.X."/>
            <person name="Mu D.S."/>
            <person name="Du J.Z."/>
            <person name="Liang Y.Q."/>
        </authorList>
    </citation>
    <scope>NUCLEOTIDE SEQUENCE</scope>
    <source>
        <strain evidence="2">A06</strain>
    </source>
</reference>
<name>A0AA41Y0P4_9BACT</name>
<dbReference type="InterPro" id="IPR036761">
    <property type="entry name" value="TTHA0802/YceI-like_sf"/>
</dbReference>
<dbReference type="EMBL" id="JAPAAF010000001">
    <property type="protein sequence ID" value="MCW0481304.1"/>
    <property type="molecule type" value="Genomic_DNA"/>
</dbReference>
<gene>
    <name evidence="2" type="ORF">N2K84_01090</name>
</gene>
<protein>
    <submittedName>
        <fullName evidence="2">YceI family protein</fullName>
    </submittedName>
</protein>
<dbReference type="Gene3D" id="2.40.128.110">
    <property type="entry name" value="Lipid/polyisoprenoid-binding, YceI-like"/>
    <property type="match status" value="1"/>
</dbReference>
<evidence type="ECO:0000259" key="1">
    <source>
        <dbReference type="SMART" id="SM00867"/>
    </source>
</evidence>
<dbReference type="SMART" id="SM00867">
    <property type="entry name" value="YceI"/>
    <property type="match status" value="1"/>
</dbReference>
<sequence>MIRNFKISALAILFIVVNYTAMAQIQYKLDSKSSTMLVKGTSTIHDWEMKVEEVGGSITLGEELNLDKLTGGNLSIHVNSIKSDQNLMNKKAYEALKEKDHPLIKVKILRVEPDQGKVQLELTIAGKTGNVNEDFQLANQSNGTIQVKGELDVKMSDYGVKPPVALMGTIKTGDDVKIAYDLIYHK</sequence>
<comment type="caution">
    <text evidence="2">The sequence shown here is derived from an EMBL/GenBank/DDBJ whole genome shotgun (WGS) entry which is preliminary data.</text>
</comment>
<dbReference type="InterPro" id="IPR007372">
    <property type="entry name" value="Lipid/polyisoprenoid-bd_YceI"/>
</dbReference>
<evidence type="ECO:0000313" key="3">
    <source>
        <dbReference type="Proteomes" id="UP001163821"/>
    </source>
</evidence>
<dbReference type="Pfam" id="PF04264">
    <property type="entry name" value="YceI"/>
    <property type="match status" value="1"/>
</dbReference>
<accession>A0AA41Y0P4</accession>
<feature type="domain" description="Lipid/polyisoprenoid-binding YceI-like" evidence="1">
    <location>
        <begin position="26"/>
        <end position="185"/>
    </location>
</feature>
<evidence type="ECO:0000313" key="2">
    <source>
        <dbReference type="EMBL" id="MCW0481304.1"/>
    </source>
</evidence>
<proteinExistence type="predicted"/>
<dbReference type="AlphaFoldDB" id="A0AA41Y0P4"/>